<dbReference type="EMBL" id="VANP01000003">
    <property type="protein sequence ID" value="TLP61978.1"/>
    <property type="molecule type" value="Genomic_DNA"/>
</dbReference>
<dbReference type="OrthoDB" id="5242306at2"/>
<gene>
    <name evidence="3" type="ORF">FED44_08270</name>
</gene>
<dbReference type="GO" id="GO:0016747">
    <property type="term" value="F:acyltransferase activity, transferring groups other than amino-acyl groups"/>
    <property type="evidence" value="ECO:0007669"/>
    <property type="project" value="InterPro"/>
</dbReference>
<keyword evidence="1" id="KW-1133">Transmembrane helix</keyword>
<sequence>MTATQVDLDTPAGPVPGDGGHLNSLDGIRAVAALLVLTLHVASVTGEMYGDTEFSWLVAHGDVGVAIFFVLSGLLLYRPWAAALLGSGRRPDVRVYLWRRALRVLPAYWVAVIAGLVAFHSARLGSVRTWVEWLGLLSIYDPDPWWTGTGPEGLYQMWTLPVEATFYLALPLFGAGVAFLATRRDGDVDRRGSRALVALALLGSVSFAYIALTFWPTWKPTMGMHLPRYLLWFSLGMAVSLLAAWAKARPSGRVSVLCRALGSSAGPCWLISALTFVVASTELTGPRTLSGDTFWASCFKTALYGITAVFLVAPLALSDGRASFADRALGNPVMRFLGRVSYSLFLWHVLVIAALYRLADMKPLTGGFWPVLLVVVPVSVLVAVLSHFLVEQPARRLGLRLGRRRRREPDQ</sequence>
<feature type="transmembrane region" description="Helical" evidence="1">
    <location>
        <begin position="30"/>
        <end position="50"/>
    </location>
</feature>
<dbReference type="AlphaFoldDB" id="A0A5R8Z856"/>
<feature type="transmembrane region" description="Helical" evidence="1">
    <location>
        <begin position="164"/>
        <end position="183"/>
    </location>
</feature>
<feature type="transmembrane region" description="Helical" evidence="1">
    <location>
        <begin position="229"/>
        <end position="248"/>
    </location>
</feature>
<feature type="transmembrane region" description="Helical" evidence="1">
    <location>
        <begin position="336"/>
        <end position="356"/>
    </location>
</feature>
<dbReference type="InterPro" id="IPR002656">
    <property type="entry name" value="Acyl_transf_3_dom"/>
</dbReference>
<keyword evidence="1" id="KW-0472">Membrane</keyword>
<accession>A0A5R8Z856</accession>
<feature type="transmembrane region" description="Helical" evidence="1">
    <location>
        <begin position="101"/>
        <end position="122"/>
    </location>
</feature>
<dbReference type="Pfam" id="PF01757">
    <property type="entry name" value="Acyl_transf_3"/>
    <property type="match status" value="1"/>
</dbReference>
<organism evidence="3 4">
    <name type="scientific">Microbispora triticiradicis</name>
    <dbReference type="NCBI Taxonomy" id="2200763"/>
    <lineage>
        <taxon>Bacteria</taxon>
        <taxon>Bacillati</taxon>
        <taxon>Actinomycetota</taxon>
        <taxon>Actinomycetes</taxon>
        <taxon>Streptosporangiales</taxon>
        <taxon>Streptosporangiaceae</taxon>
        <taxon>Microbispora</taxon>
    </lineage>
</organism>
<keyword evidence="3" id="KW-0012">Acyltransferase</keyword>
<dbReference type="PANTHER" id="PTHR23028:SF53">
    <property type="entry name" value="ACYL_TRANSF_3 DOMAIN-CONTAINING PROTEIN"/>
    <property type="match status" value="1"/>
</dbReference>
<keyword evidence="4" id="KW-1185">Reference proteome</keyword>
<name>A0A5R8Z856_9ACTN</name>
<feature type="transmembrane region" description="Helical" evidence="1">
    <location>
        <begin position="195"/>
        <end position="217"/>
    </location>
</feature>
<dbReference type="PANTHER" id="PTHR23028">
    <property type="entry name" value="ACETYLTRANSFERASE"/>
    <property type="match status" value="1"/>
</dbReference>
<evidence type="ECO:0000256" key="1">
    <source>
        <dbReference type="SAM" id="Phobius"/>
    </source>
</evidence>
<feature type="transmembrane region" description="Helical" evidence="1">
    <location>
        <begin position="56"/>
        <end position="80"/>
    </location>
</feature>
<evidence type="ECO:0000259" key="2">
    <source>
        <dbReference type="Pfam" id="PF01757"/>
    </source>
</evidence>
<feature type="domain" description="Acyltransferase 3" evidence="2">
    <location>
        <begin position="23"/>
        <end position="385"/>
    </location>
</feature>
<dbReference type="GO" id="GO:0016020">
    <property type="term" value="C:membrane"/>
    <property type="evidence" value="ECO:0007669"/>
    <property type="project" value="TreeGrafter"/>
</dbReference>
<reference evidence="3" key="1">
    <citation type="submission" date="2019-05" db="EMBL/GenBank/DDBJ databases">
        <title>Isolation, diversity and antifungal activity of Actinobacteria from wheat.</title>
        <authorList>
            <person name="Yu B."/>
        </authorList>
    </citation>
    <scope>NUCLEOTIDE SEQUENCE [LARGE SCALE GENOMIC DNA]</scope>
    <source>
        <strain evidence="3">NEAU-HEGS1-5</strain>
    </source>
</reference>
<feature type="transmembrane region" description="Helical" evidence="1">
    <location>
        <begin position="293"/>
        <end position="316"/>
    </location>
</feature>
<keyword evidence="1" id="KW-0812">Transmembrane</keyword>
<protein>
    <submittedName>
        <fullName evidence="3">Acyltransferase</fullName>
    </submittedName>
</protein>
<keyword evidence="3" id="KW-0808">Transferase</keyword>
<dbReference type="Proteomes" id="UP000309033">
    <property type="component" value="Unassembled WGS sequence"/>
</dbReference>
<feature type="transmembrane region" description="Helical" evidence="1">
    <location>
        <begin position="260"/>
        <end position="281"/>
    </location>
</feature>
<evidence type="ECO:0000313" key="3">
    <source>
        <dbReference type="EMBL" id="TLP61978.1"/>
    </source>
</evidence>
<evidence type="ECO:0000313" key="4">
    <source>
        <dbReference type="Proteomes" id="UP000309033"/>
    </source>
</evidence>
<comment type="caution">
    <text evidence="3">The sequence shown here is derived from an EMBL/GenBank/DDBJ whole genome shotgun (WGS) entry which is preliminary data.</text>
</comment>
<dbReference type="GO" id="GO:0009103">
    <property type="term" value="P:lipopolysaccharide biosynthetic process"/>
    <property type="evidence" value="ECO:0007669"/>
    <property type="project" value="TreeGrafter"/>
</dbReference>
<feature type="transmembrane region" description="Helical" evidence="1">
    <location>
        <begin position="368"/>
        <end position="390"/>
    </location>
</feature>
<proteinExistence type="predicted"/>
<dbReference type="InterPro" id="IPR050879">
    <property type="entry name" value="Acyltransferase_3"/>
</dbReference>